<dbReference type="Gene3D" id="3.40.190.10">
    <property type="entry name" value="Periplasmic binding protein-like II"/>
    <property type="match status" value="1"/>
</dbReference>
<dbReference type="InterPro" id="IPR038404">
    <property type="entry name" value="TRAP_DctP_sf"/>
</dbReference>
<dbReference type="EMBL" id="NRSG01000070">
    <property type="protein sequence ID" value="MBK1658851.1"/>
    <property type="molecule type" value="Genomic_DNA"/>
</dbReference>
<accession>A0ABS1CX84</accession>
<comment type="caution">
    <text evidence="3">The sequence shown here is derived from an EMBL/GenBank/DDBJ whole genome shotgun (WGS) entry which is preliminary data.</text>
</comment>
<reference evidence="3 4" key="1">
    <citation type="journal article" date="2020" name="Microorganisms">
        <title>Osmotic Adaptation and Compatible Solute Biosynthesis of Phototrophic Bacteria as Revealed from Genome Analyses.</title>
        <authorList>
            <person name="Imhoff J.F."/>
            <person name="Rahn T."/>
            <person name="Kunzel S."/>
            <person name="Keller A."/>
            <person name="Neulinger S.C."/>
        </authorList>
    </citation>
    <scope>NUCLEOTIDE SEQUENCE [LARGE SCALE GENOMIC DNA]</scope>
    <source>
        <strain evidence="3 4">DSM 15382</strain>
    </source>
</reference>
<dbReference type="PANTHER" id="PTHR33376:SF5">
    <property type="entry name" value="EXTRACYTOPLASMIC SOLUTE RECEPTOR PROTEIN"/>
    <property type="match status" value="1"/>
</dbReference>
<feature type="signal peptide" evidence="2">
    <location>
        <begin position="1"/>
        <end position="30"/>
    </location>
</feature>
<dbReference type="InterPro" id="IPR018389">
    <property type="entry name" value="DctP_fam"/>
</dbReference>
<gene>
    <name evidence="3" type="ORF">CKO45_11470</name>
</gene>
<sequence length="366" mass="40440">MREAKRMIGRRAAGGIAAGTAMALATPNLAAATPRIRWRSPGSFPKSVDTLWAAHERFCQKVSELTDGAFQLVPSGPGEIVPALQVMDAVGQGSVECGFTGAGFYFGKDPTLAIGAAVPFGPSSRHTWSWLQAGGGREIMRDVYRDQGVHAIPMACTGAQMGGWFRKEIRTPEDMKGLKFRIAGLGGAVVTRLGAVAQQLAPGDIYPSLERGVIDGAEYIGPYDDEKLGFHRIAKYYYYPGWQEYAPSVDMMVNAKLWDALPAHYRAAMEAAGTETWHWVMARYDVLNPPALRRLIGSGTLLRAYPRDVLAATYRATQEVYAELGEKDGRFRRVWEHWDRHRLEQVQWFRVAEDSLANFIAVSTAR</sequence>
<keyword evidence="4" id="KW-1185">Reference proteome</keyword>
<dbReference type="Gene3D" id="3.40.190.170">
    <property type="entry name" value="Bacterial extracellular solute-binding protein, family 7"/>
    <property type="match status" value="1"/>
</dbReference>
<name>A0ABS1CX84_9PROT</name>
<evidence type="ECO:0000313" key="3">
    <source>
        <dbReference type="EMBL" id="MBK1658851.1"/>
    </source>
</evidence>
<dbReference type="Pfam" id="PF03480">
    <property type="entry name" value="DctP"/>
    <property type="match status" value="1"/>
</dbReference>
<dbReference type="PIRSF" id="PIRSF039026">
    <property type="entry name" value="SiaP"/>
    <property type="match status" value="1"/>
</dbReference>
<evidence type="ECO:0000256" key="1">
    <source>
        <dbReference type="ARBA" id="ARBA00022729"/>
    </source>
</evidence>
<dbReference type="PANTHER" id="PTHR33376">
    <property type="match status" value="1"/>
</dbReference>
<evidence type="ECO:0000256" key="2">
    <source>
        <dbReference type="SAM" id="SignalP"/>
    </source>
</evidence>
<protein>
    <recommendedName>
        <fullName evidence="5">ABC transporter substrate-binding protein</fullName>
    </recommendedName>
</protein>
<organism evidence="3 4">
    <name type="scientific">Paracraurococcus ruber</name>
    <dbReference type="NCBI Taxonomy" id="77675"/>
    <lineage>
        <taxon>Bacteria</taxon>
        <taxon>Pseudomonadati</taxon>
        <taxon>Pseudomonadota</taxon>
        <taxon>Alphaproteobacteria</taxon>
        <taxon>Acetobacterales</taxon>
        <taxon>Roseomonadaceae</taxon>
        <taxon>Paracraurococcus</taxon>
    </lineage>
</organism>
<evidence type="ECO:0000313" key="4">
    <source>
        <dbReference type="Proteomes" id="UP000697995"/>
    </source>
</evidence>
<evidence type="ECO:0008006" key="5">
    <source>
        <dbReference type="Google" id="ProtNLM"/>
    </source>
</evidence>
<keyword evidence="1 2" id="KW-0732">Signal</keyword>
<dbReference type="Proteomes" id="UP000697995">
    <property type="component" value="Unassembled WGS sequence"/>
</dbReference>
<proteinExistence type="predicted"/>
<feature type="chain" id="PRO_5047052358" description="ABC transporter substrate-binding protein" evidence="2">
    <location>
        <begin position="31"/>
        <end position="366"/>
    </location>
</feature>
<dbReference type="InterPro" id="IPR026289">
    <property type="entry name" value="SBP_TakP-like"/>
</dbReference>